<gene>
    <name evidence="3" type="ORF">CARUB_v10024600mg</name>
</gene>
<sequence>LDRNPMYFQLFLWRLTVFHSFLIHSIYIVEYLLRSHQTAPHPSPQSKNDETPDEGDMTKQGETMKELVEDGKKTMTHMENMINSGLETQRKEWGEFLDELCKDEKKVMTKLNGMICSQLETLRDNMPLIVDDVWKELRNELRSKVHEDIKASRQDLTNDVKSLADELRDTYHAIQETIKEAKPKRPIL</sequence>
<proteinExistence type="predicted"/>
<protein>
    <submittedName>
        <fullName evidence="3">Uncharacterized protein</fullName>
    </submittedName>
</protein>
<reference evidence="4" key="1">
    <citation type="journal article" date="2013" name="Nat. Genet.">
        <title>The Capsella rubella genome and the genomic consequences of rapid mating system evolution.</title>
        <authorList>
            <person name="Slotte T."/>
            <person name="Hazzouri K.M."/>
            <person name="Agren J.A."/>
            <person name="Koenig D."/>
            <person name="Maumus F."/>
            <person name="Guo Y.L."/>
            <person name="Steige K."/>
            <person name="Platts A.E."/>
            <person name="Escobar J.S."/>
            <person name="Newman L.K."/>
            <person name="Wang W."/>
            <person name="Mandakova T."/>
            <person name="Vello E."/>
            <person name="Smith L.M."/>
            <person name="Henz S.R."/>
            <person name="Steffen J."/>
            <person name="Takuno S."/>
            <person name="Brandvain Y."/>
            <person name="Coop G."/>
            <person name="Andolfatto P."/>
            <person name="Hu T.T."/>
            <person name="Blanchette M."/>
            <person name="Clark R.M."/>
            <person name="Quesneville H."/>
            <person name="Nordborg M."/>
            <person name="Gaut B.S."/>
            <person name="Lysak M.A."/>
            <person name="Jenkins J."/>
            <person name="Grimwood J."/>
            <person name="Chapman J."/>
            <person name="Prochnik S."/>
            <person name="Shu S."/>
            <person name="Rokhsar D."/>
            <person name="Schmutz J."/>
            <person name="Weigel D."/>
            <person name="Wright S.I."/>
        </authorList>
    </citation>
    <scope>NUCLEOTIDE SEQUENCE [LARGE SCALE GENOMIC DNA]</scope>
    <source>
        <strain evidence="4">cv. Monte Gargano</strain>
    </source>
</reference>
<evidence type="ECO:0000313" key="4">
    <source>
        <dbReference type="Proteomes" id="UP000029121"/>
    </source>
</evidence>
<dbReference type="AlphaFoldDB" id="R0HFG7"/>
<dbReference type="EMBL" id="KB870808">
    <property type="protein sequence ID" value="EOA28394.1"/>
    <property type="molecule type" value="Genomic_DNA"/>
</dbReference>
<dbReference type="SUPFAM" id="SSF58113">
    <property type="entry name" value="Apolipoprotein A-I"/>
    <property type="match status" value="1"/>
</dbReference>
<feature type="transmembrane region" description="Helical" evidence="2">
    <location>
        <begin position="12"/>
        <end position="33"/>
    </location>
</feature>
<keyword evidence="4" id="KW-1185">Reference proteome</keyword>
<keyword evidence="2" id="KW-1133">Transmembrane helix</keyword>
<evidence type="ECO:0000256" key="1">
    <source>
        <dbReference type="SAM" id="MobiDB-lite"/>
    </source>
</evidence>
<feature type="non-terminal residue" evidence="3">
    <location>
        <position position="1"/>
    </location>
</feature>
<keyword evidence="2" id="KW-0472">Membrane</keyword>
<organism evidence="3 4">
    <name type="scientific">Capsella rubella</name>
    <dbReference type="NCBI Taxonomy" id="81985"/>
    <lineage>
        <taxon>Eukaryota</taxon>
        <taxon>Viridiplantae</taxon>
        <taxon>Streptophyta</taxon>
        <taxon>Embryophyta</taxon>
        <taxon>Tracheophyta</taxon>
        <taxon>Spermatophyta</taxon>
        <taxon>Magnoliopsida</taxon>
        <taxon>eudicotyledons</taxon>
        <taxon>Gunneridae</taxon>
        <taxon>Pentapetalae</taxon>
        <taxon>rosids</taxon>
        <taxon>malvids</taxon>
        <taxon>Brassicales</taxon>
        <taxon>Brassicaceae</taxon>
        <taxon>Camelineae</taxon>
        <taxon>Capsella</taxon>
    </lineage>
</organism>
<evidence type="ECO:0000313" key="3">
    <source>
        <dbReference type="EMBL" id="EOA28394.1"/>
    </source>
</evidence>
<feature type="region of interest" description="Disordered" evidence="1">
    <location>
        <begin position="38"/>
        <end position="61"/>
    </location>
</feature>
<keyword evidence="2" id="KW-0812">Transmembrane</keyword>
<dbReference type="Proteomes" id="UP000029121">
    <property type="component" value="Unassembled WGS sequence"/>
</dbReference>
<name>R0HFG7_9BRAS</name>
<evidence type="ECO:0000256" key="2">
    <source>
        <dbReference type="SAM" id="Phobius"/>
    </source>
</evidence>
<accession>R0HFG7</accession>